<dbReference type="RefSeq" id="XP_009845536.1">
    <property type="nucleotide sequence ID" value="XM_009847234.1"/>
</dbReference>
<protein>
    <submittedName>
        <fullName evidence="1">Uncharacterized protein</fullName>
    </submittedName>
</protein>
<dbReference type="GeneID" id="20820211"/>
<gene>
    <name evidence="1" type="ORF">H257_18215</name>
</gene>
<evidence type="ECO:0000313" key="1">
    <source>
        <dbReference type="EMBL" id="ETV64973.1"/>
    </source>
</evidence>
<sequence length="93" mass="10295">MLTGGAVQRLLIYRNKVKYEGAPAPHVPATVGLTLLQWSTQIRGHLALPSTMDEERERLKTILRRLGEHATAVFDEISLSLFGQSGPHLESFA</sequence>
<dbReference type="EMBL" id="KI913258">
    <property type="protein sequence ID" value="ETV64973.1"/>
    <property type="molecule type" value="Genomic_DNA"/>
</dbReference>
<proteinExistence type="predicted"/>
<organism evidence="1">
    <name type="scientific">Aphanomyces astaci</name>
    <name type="common">Crayfish plague agent</name>
    <dbReference type="NCBI Taxonomy" id="112090"/>
    <lineage>
        <taxon>Eukaryota</taxon>
        <taxon>Sar</taxon>
        <taxon>Stramenopiles</taxon>
        <taxon>Oomycota</taxon>
        <taxon>Saprolegniomycetes</taxon>
        <taxon>Saprolegniales</taxon>
        <taxon>Verrucalvaceae</taxon>
        <taxon>Aphanomyces</taxon>
    </lineage>
</organism>
<reference evidence="1" key="1">
    <citation type="submission" date="2013-12" db="EMBL/GenBank/DDBJ databases">
        <title>The Genome Sequence of Aphanomyces astaci APO3.</title>
        <authorList>
            <consortium name="The Broad Institute Genomics Platform"/>
            <person name="Russ C."/>
            <person name="Tyler B."/>
            <person name="van West P."/>
            <person name="Dieguez-Uribeondo J."/>
            <person name="Young S.K."/>
            <person name="Zeng Q."/>
            <person name="Gargeya S."/>
            <person name="Fitzgerald M."/>
            <person name="Abouelleil A."/>
            <person name="Alvarado L."/>
            <person name="Chapman S.B."/>
            <person name="Gainer-Dewar J."/>
            <person name="Goldberg J."/>
            <person name="Griggs A."/>
            <person name="Gujja S."/>
            <person name="Hansen M."/>
            <person name="Howarth C."/>
            <person name="Imamovic A."/>
            <person name="Ireland A."/>
            <person name="Larimer J."/>
            <person name="McCowan C."/>
            <person name="Murphy C."/>
            <person name="Pearson M."/>
            <person name="Poon T.W."/>
            <person name="Priest M."/>
            <person name="Roberts A."/>
            <person name="Saif S."/>
            <person name="Shea T."/>
            <person name="Sykes S."/>
            <person name="Wortman J."/>
            <person name="Nusbaum C."/>
            <person name="Birren B."/>
        </authorList>
    </citation>
    <scope>NUCLEOTIDE SEQUENCE [LARGE SCALE GENOMIC DNA]</scope>
    <source>
        <strain evidence="1">APO3</strain>
    </source>
</reference>
<accession>W4FE10</accession>
<name>W4FE10_APHAT</name>
<dbReference type="VEuPathDB" id="FungiDB:H257_18215"/>
<dbReference type="AlphaFoldDB" id="W4FE10"/>